<feature type="compositionally biased region" description="Basic and acidic residues" evidence="1">
    <location>
        <begin position="92"/>
        <end position="110"/>
    </location>
</feature>
<dbReference type="EMBL" id="ABEU02000008">
    <property type="protein sequence ID" value="PNR49927.1"/>
    <property type="molecule type" value="Genomic_DNA"/>
</dbReference>
<evidence type="ECO:0000256" key="1">
    <source>
        <dbReference type="SAM" id="MobiDB-lite"/>
    </source>
</evidence>
<feature type="compositionally biased region" description="Low complexity" evidence="1">
    <location>
        <begin position="167"/>
        <end position="184"/>
    </location>
</feature>
<dbReference type="Proteomes" id="UP000006727">
    <property type="component" value="Chromosome 8"/>
</dbReference>
<dbReference type="PaxDb" id="3218-PP1S122_28V6.1"/>
<dbReference type="EnsemblPlants" id="Pp3c8_19800V3.1">
    <property type="protein sequence ID" value="Pp3c8_19800V3.1"/>
    <property type="gene ID" value="Pp3c8_19800"/>
</dbReference>
<dbReference type="RefSeq" id="XP_024382644.1">
    <property type="nucleotide sequence ID" value="XM_024526876.2"/>
</dbReference>
<proteinExistence type="predicted"/>
<reference evidence="2 4" key="1">
    <citation type="journal article" date="2008" name="Science">
        <title>The Physcomitrella genome reveals evolutionary insights into the conquest of land by plants.</title>
        <authorList>
            <person name="Rensing S."/>
            <person name="Lang D."/>
            <person name="Zimmer A."/>
            <person name="Terry A."/>
            <person name="Salamov A."/>
            <person name="Shapiro H."/>
            <person name="Nishiyama T."/>
            <person name="Perroud P.-F."/>
            <person name="Lindquist E."/>
            <person name="Kamisugi Y."/>
            <person name="Tanahashi T."/>
            <person name="Sakakibara K."/>
            <person name="Fujita T."/>
            <person name="Oishi K."/>
            <person name="Shin-I T."/>
            <person name="Kuroki Y."/>
            <person name="Toyoda A."/>
            <person name="Suzuki Y."/>
            <person name="Hashimoto A."/>
            <person name="Yamaguchi K."/>
            <person name="Sugano A."/>
            <person name="Kohara Y."/>
            <person name="Fujiyama A."/>
            <person name="Anterola A."/>
            <person name="Aoki S."/>
            <person name="Ashton N."/>
            <person name="Barbazuk W.B."/>
            <person name="Barker E."/>
            <person name="Bennetzen J."/>
            <person name="Bezanilla M."/>
            <person name="Blankenship R."/>
            <person name="Cho S.H."/>
            <person name="Dutcher S."/>
            <person name="Estelle M."/>
            <person name="Fawcett J.A."/>
            <person name="Gundlach H."/>
            <person name="Hanada K."/>
            <person name="Heyl A."/>
            <person name="Hicks K.A."/>
            <person name="Hugh J."/>
            <person name="Lohr M."/>
            <person name="Mayer K."/>
            <person name="Melkozernov A."/>
            <person name="Murata T."/>
            <person name="Nelson D."/>
            <person name="Pils B."/>
            <person name="Prigge M."/>
            <person name="Reiss B."/>
            <person name="Renner T."/>
            <person name="Rombauts S."/>
            <person name="Rushton P."/>
            <person name="Sanderfoot A."/>
            <person name="Schween G."/>
            <person name="Shiu S.-H."/>
            <person name="Stueber K."/>
            <person name="Theodoulou F.L."/>
            <person name="Tu H."/>
            <person name="Van de Peer Y."/>
            <person name="Verrier P.J."/>
            <person name="Waters E."/>
            <person name="Wood A."/>
            <person name="Yang L."/>
            <person name="Cove D."/>
            <person name="Cuming A."/>
            <person name="Hasebe M."/>
            <person name="Lucas S."/>
            <person name="Mishler D.B."/>
            <person name="Reski R."/>
            <person name="Grigoriev I."/>
            <person name="Quatrano R.S."/>
            <person name="Boore J.L."/>
        </authorList>
    </citation>
    <scope>NUCLEOTIDE SEQUENCE [LARGE SCALE GENOMIC DNA]</scope>
    <source>
        <strain evidence="3 4">cv. Gransden 2004</strain>
    </source>
</reference>
<sequence length="265" mass="27800">MEQDGQAHEGQPQQAQHDQQGGVGSNPQQNPQEQAKVASQEAVVAQQEAQEAIKRAYVKQMAAQEKAERASQQVVTEQETAKKVATEAASEAAEKAANEQRERGAKEAHDMSIANLAAQSALASLSASQSANQQRPVNPGYQSGFVAYSSRDQNSASATQGQGGVQQGQSPQPSSDSDSLQSAQRCQQMLLQGANQMAQHATAQMAAAQNLAAGSPDPQYQQVARQQATAAQDEMEFAYKIAAAAQAPDTAVQAAAALPNLFNAA</sequence>
<gene>
    <name evidence="3" type="primary">LOC112285769</name>
    <name evidence="2" type="ORF">PHYPA_011824</name>
</gene>
<organism evidence="2">
    <name type="scientific">Physcomitrium patens</name>
    <name type="common">Spreading-leaved earth moss</name>
    <name type="synonym">Physcomitrella patens</name>
    <dbReference type="NCBI Taxonomy" id="3218"/>
    <lineage>
        <taxon>Eukaryota</taxon>
        <taxon>Viridiplantae</taxon>
        <taxon>Streptophyta</taxon>
        <taxon>Embryophyta</taxon>
        <taxon>Bryophyta</taxon>
        <taxon>Bryophytina</taxon>
        <taxon>Bryopsida</taxon>
        <taxon>Funariidae</taxon>
        <taxon>Funariales</taxon>
        <taxon>Funariaceae</taxon>
        <taxon>Physcomitrium</taxon>
    </lineage>
</organism>
<accession>A0A2K1K819</accession>
<reference evidence="2 4" key="2">
    <citation type="journal article" date="2018" name="Plant J.">
        <title>The Physcomitrella patens chromosome-scale assembly reveals moss genome structure and evolution.</title>
        <authorList>
            <person name="Lang D."/>
            <person name="Ullrich K.K."/>
            <person name="Murat F."/>
            <person name="Fuchs J."/>
            <person name="Jenkins J."/>
            <person name="Haas F.B."/>
            <person name="Piednoel M."/>
            <person name="Gundlach H."/>
            <person name="Van Bel M."/>
            <person name="Meyberg R."/>
            <person name="Vives C."/>
            <person name="Morata J."/>
            <person name="Symeonidi A."/>
            <person name="Hiss M."/>
            <person name="Muchero W."/>
            <person name="Kamisugi Y."/>
            <person name="Saleh O."/>
            <person name="Blanc G."/>
            <person name="Decker E.L."/>
            <person name="van Gessel N."/>
            <person name="Grimwood J."/>
            <person name="Hayes R.D."/>
            <person name="Graham S.W."/>
            <person name="Gunter L.E."/>
            <person name="McDaniel S.F."/>
            <person name="Hoernstein S.N.W."/>
            <person name="Larsson A."/>
            <person name="Li F.W."/>
            <person name="Perroud P.F."/>
            <person name="Phillips J."/>
            <person name="Ranjan P."/>
            <person name="Rokshar D.S."/>
            <person name="Rothfels C.J."/>
            <person name="Schneider L."/>
            <person name="Shu S."/>
            <person name="Stevenson D.W."/>
            <person name="Thummler F."/>
            <person name="Tillich M."/>
            <person name="Villarreal Aguilar J.C."/>
            <person name="Widiez T."/>
            <person name="Wong G.K."/>
            <person name="Wymore A."/>
            <person name="Zhang Y."/>
            <person name="Zimmer A.D."/>
            <person name="Quatrano R.S."/>
            <person name="Mayer K.F.X."/>
            <person name="Goodstein D."/>
            <person name="Casacuberta J.M."/>
            <person name="Vandepoele K."/>
            <person name="Reski R."/>
            <person name="Cuming A.C."/>
            <person name="Tuskan G.A."/>
            <person name="Maumus F."/>
            <person name="Salse J."/>
            <person name="Schmutz J."/>
            <person name="Rensing S.A."/>
        </authorList>
    </citation>
    <scope>NUCLEOTIDE SEQUENCE [LARGE SCALE GENOMIC DNA]</scope>
    <source>
        <strain evidence="3 4">cv. Gransden 2004</strain>
    </source>
</reference>
<evidence type="ECO:0000313" key="2">
    <source>
        <dbReference type="EMBL" id="PNR49927.1"/>
    </source>
</evidence>
<feature type="region of interest" description="Disordered" evidence="1">
    <location>
        <begin position="1"/>
        <end position="184"/>
    </location>
</feature>
<dbReference type="Gramene" id="Pp3c8_19800V3.1">
    <property type="protein sequence ID" value="Pp3c8_19800V3.1"/>
    <property type="gene ID" value="Pp3c8_19800"/>
</dbReference>
<evidence type="ECO:0000313" key="3">
    <source>
        <dbReference type="EnsemblPlants" id="Pp3c8_19800V3.1"/>
    </source>
</evidence>
<feature type="compositionally biased region" description="Low complexity" evidence="1">
    <location>
        <begin position="114"/>
        <end position="134"/>
    </location>
</feature>
<dbReference type="Gramene" id="Pp3c8_19800V3.2">
    <property type="protein sequence ID" value="Pp3c8_19800V3.2"/>
    <property type="gene ID" value="Pp3c8_19800"/>
</dbReference>
<feature type="compositionally biased region" description="Low complexity" evidence="1">
    <location>
        <begin position="10"/>
        <end position="20"/>
    </location>
</feature>
<protein>
    <submittedName>
        <fullName evidence="2 3">Uncharacterized protein</fullName>
    </submittedName>
</protein>
<name>A0A2K1K819_PHYPA</name>
<dbReference type="GeneID" id="112285769"/>
<evidence type="ECO:0000313" key="4">
    <source>
        <dbReference type="Proteomes" id="UP000006727"/>
    </source>
</evidence>
<dbReference type="AlphaFoldDB" id="A0A2K1K819"/>
<dbReference type="EnsemblPlants" id="Pp3c8_19800V3.2">
    <property type="protein sequence ID" value="Pp3c8_19800V3.2"/>
    <property type="gene ID" value="Pp3c8_19800"/>
</dbReference>
<feature type="compositionally biased region" description="Low complexity" evidence="1">
    <location>
        <begin position="32"/>
        <end position="50"/>
    </location>
</feature>
<reference evidence="3" key="3">
    <citation type="submission" date="2020-12" db="UniProtKB">
        <authorList>
            <consortium name="EnsemblPlants"/>
        </authorList>
    </citation>
    <scope>IDENTIFICATION</scope>
</reference>
<keyword evidence="4" id="KW-1185">Reference proteome</keyword>